<accession>A0A1F5LST2</accession>
<evidence type="ECO:0000256" key="2">
    <source>
        <dbReference type="ARBA" id="ARBA00022540"/>
    </source>
</evidence>
<gene>
    <name evidence="5" type="ORF">PENARI_c003G12102</name>
</gene>
<organism evidence="5 6">
    <name type="scientific">Penicillium arizonense</name>
    <dbReference type="NCBI Taxonomy" id="1835702"/>
    <lineage>
        <taxon>Eukaryota</taxon>
        <taxon>Fungi</taxon>
        <taxon>Dikarya</taxon>
        <taxon>Ascomycota</taxon>
        <taxon>Pezizomycotina</taxon>
        <taxon>Eurotiomycetes</taxon>
        <taxon>Eurotiomycetidae</taxon>
        <taxon>Eurotiales</taxon>
        <taxon>Aspergillaceae</taxon>
        <taxon>Penicillium</taxon>
    </lineage>
</organism>
<dbReference type="GO" id="GO:0005739">
    <property type="term" value="C:mitochondrion"/>
    <property type="evidence" value="ECO:0007669"/>
    <property type="project" value="TreeGrafter"/>
</dbReference>
<comment type="similarity">
    <text evidence="1">Belongs to the IF-3 family.</text>
</comment>
<proteinExistence type="inferred from homology"/>
<evidence type="ECO:0000313" key="6">
    <source>
        <dbReference type="Proteomes" id="UP000177622"/>
    </source>
</evidence>
<sequence length="269" mass="30412">MRFPDAPISSLFVTPHLTLWPSTLNILRSSYALLQNSPATNMGHTRGLVSSAQALRQIFVTPGRISRAGILPNTLRNGVQIRFFQQSHFLSLREYRPPIQLPPKNEAITARFIQLVNEEGNLEAPTRLEEVLQSFDHKDHFLMQVQPAKGDQLPVCKVFNKKEVRATEKAKAKASRATKSSVKSIELNWAIDAHDLSHRLKQLTTFLDKGRRVEVILTAKRHKRKATVDEIKHVMQRVLNTVREAGAIQTKAMEGEPGKQVTFTVQKDN</sequence>
<dbReference type="GO" id="GO:0032790">
    <property type="term" value="P:ribosome disassembly"/>
    <property type="evidence" value="ECO:0007669"/>
    <property type="project" value="TreeGrafter"/>
</dbReference>
<keyword evidence="2" id="KW-0396">Initiation factor</keyword>
<dbReference type="InterPro" id="IPR001288">
    <property type="entry name" value="Translation_initiation_fac_3"/>
</dbReference>
<evidence type="ECO:0000256" key="1">
    <source>
        <dbReference type="ARBA" id="ARBA00005439"/>
    </source>
</evidence>
<dbReference type="EMBL" id="LXJU01000003">
    <property type="protein sequence ID" value="OGE56215.1"/>
    <property type="molecule type" value="Genomic_DNA"/>
</dbReference>
<keyword evidence="6" id="KW-1185">Reference proteome</keyword>
<dbReference type="GO" id="GO:0003743">
    <property type="term" value="F:translation initiation factor activity"/>
    <property type="evidence" value="ECO:0007669"/>
    <property type="project" value="UniProtKB-KW"/>
</dbReference>
<dbReference type="SUPFAM" id="SSF55200">
    <property type="entry name" value="Translation initiation factor IF3, C-terminal domain"/>
    <property type="match status" value="1"/>
</dbReference>
<dbReference type="STRING" id="1835702.A0A1F5LST2"/>
<dbReference type="GO" id="GO:0070124">
    <property type="term" value="P:mitochondrial translational initiation"/>
    <property type="evidence" value="ECO:0007669"/>
    <property type="project" value="TreeGrafter"/>
</dbReference>
<comment type="caution">
    <text evidence="5">The sequence shown here is derived from an EMBL/GenBank/DDBJ whole genome shotgun (WGS) entry which is preliminary data.</text>
</comment>
<dbReference type="Gene3D" id="3.30.110.10">
    <property type="entry name" value="Translation initiation factor 3 (IF-3), C-terminal domain"/>
    <property type="match status" value="1"/>
</dbReference>
<dbReference type="Proteomes" id="UP000177622">
    <property type="component" value="Unassembled WGS sequence"/>
</dbReference>
<evidence type="ECO:0000259" key="4">
    <source>
        <dbReference type="Pfam" id="PF05198"/>
    </source>
</evidence>
<dbReference type="PANTHER" id="PTHR10938">
    <property type="entry name" value="TRANSLATION INITIATION FACTOR IF-3"/>
    <property type="match status" value="1"/>
</dbReference>
<evidence type="ECO:0000256" key="3">
    <source>
        <dbReference type="ARBA" id="ARBA00022917"/>
    </source>
</evidence>
<dbReference type="Pfam" id="PF05198">
    <property type="entry name" value="IF3_N"/>
    <property type="match status" value="1"/>
</dbReference>
<dbReference type="InterPro" id="IPR019814">
    <property type="entry name" value="Translation_initiation_fac_3_N"/>
</dbReference>
<dbReference type="InterPro" id="IPR036788">
    <property type="entry name" value="T_IF-3_C_sf"/>
</dbReference>
<dbReference type="Gene3D" id="3.10.20.80">
    <property type="entry name" value="Translation initiation factor 3 (IF-3), N-terminal domain"/>
    <property type="match status" value="1"/>
</dbReference>
<keyword evidence="3" id="KW-0648">Protein biosynthesis</keyword>
<dbReference type="GO" id="GO:0043022">
    <property type="term" value="F:ribosome binding"/>
    <property type="evidence" value="ECO:0007669"/>
    <property type="project" value="TreeGrafter"/>
</dbReference>
<feature type="domain" description="Translation initiation factor 3 N-terminal" evidence="4">
    <location>
        <begin position="105"/>
        <end position="174"/>
    </location>
</feature>
<evidence type="ECO:0000313" key="5">
    <source>
        <dbReference type="EMBL" id="OGE56215.1"/>
    </source>
</evidence>
<dbReference type="PANTHER" id="PTHR10938:SF0">
    <property type="entry name" value="TRANSLATION INITIATION FACTOR IF-3, MITOCHONDRIAL"/>
    <property type="match status" value="1"/>
</dbReference>
<dbReference type="AlphaFoldDB" id="A0A1F5LST2"/>
<dbReference type="OrthoDB" id="21573at2759"/>
<dbReference type="InterPro" id="IPR036787">
    <property type="entry name" value="T_IF-3_N_sf"/>
</dbReference>
<dbReference type="GeneID" id="34573569"/>
<protein>
    <recommendedName>
        <fullName evidence="4">Translation initiation factor 3 N-terminal domain-containing protein</fullName>
    </recommendedName>
</protein>
<name>A0A1F5LST2_PENAI</name>
<dbReference type="RefSeq" id="XP_022491643.1">
    <property type="nucleotide sequence ID" value="XM_022628835.1"/>
</dbReference>
<reference evidence="5 6" key="1">
    <citation type="journal article" date="2016" name="Sci. Rep.">
        <title>Penicillium arizonense, a new, genome sequenced fungal species, reveals a high chemical diversity in secreted metabolites.</title>
        <authorList>
            <person name="Grijseels S."/>
            <person name="Nielsen J.C."/>
            <person name="Randelovic M."/>
            <person name="Nielsen J."/>
            <person name="Nielsen K.F."/>
            <person name="Workman M."/>
            <person name="Frisvad J.C."/>
        </authorList>
    </citation>
    <scope>NUCLEOTIDE SEQUENCE [LARGE SCALE GENOMIC DNA]</scope>
    <source>
        <strain evidence="5 6">CBS 141311</strain>
    </source>
</reference>